<keyword evidence="2" id="KW-1185">Reference proteome</keyword>
<protein>
    <submittedName>
        <fullName evidence="1">Uncharacterized protein</fullName>
    </submittedName>
</protein>
<organism evidence="1 2">
    <name type="scientific">Entomophthora muscae</name>
    <dbReference type="NCBI Taxonomy" id="34485"/>
    <lineage>
        <taxon>Eukaryota</taxon>
        <taxon>Fungi</taxon>
        <taxon>Fungi incertae sedis</taxon>
        <taxon>Zoopagomycota</taxon>
        <taxon>Entomophthoromycotina</taxon>
        <taxon>Entomophthoromycetes</taxon>
        <taxon>Entomophthorales</taxon>
        <taxon>Entomophthoraceae</taxon>
        <taxon>Entomophthora</taxon>
    </lineage>
</organism>
<reference evidence="1" key="1">
    <citation type="submission" date="2022-04" db="EMBL/GenBank/DDBJ databases">
        <title>Genome of the entomopathogenic fungus Entomophthora muscae.</title>
        <authorList>
            <person name="Elya C."/>
            <person name="Lovett B.R."/>
            <person name="Lee E."/>
            <person name="Macias A.M."/>
            <person name="Hajek A.E."/>
            <person name="De Bivort B.L."/>
            <person name="Kasson M.T."/>
            <person name="De Fine Licht H.H."/>
            <person name="Stajich J.E."/>
        </authorList>
    </citation>
    <scope>NUCLEOTIDE SEQUENCE</scope>
    <source>
        <strain evidence="1">Berkeley</strain>
    </source>
</reference>
<name>A0ACC2UG91_9FUNG</name>
<evidence type="ECO:0000313" key="2">
    <source>
        <dbReference type="Proteomes" id="UP001165960"/>
    </source>
</evidence>
<gene>
    <name evidence="1" type="ORF">DSO57_1009253</name>
</gene>
<evidence type="ECO:0000313" key="1">
    <source>
        <dbReference type="EMBL" id="KAJ9085924.1"/>
    </source>
</evidence>
<accession>A0ACC2UG91</accession>
<sequence>MNLVRYLRFKLSYFNPSRLLASKMTPFEVQDYLFSNIRGRDTRDIASPRLRPKTPIVPTCDEFLIELIDLGSNEALSVRVLELINIMIPSWKGTQLTNLKLTRITGALTNSIYAVENLNPPTKGPKKLLLRIYGIGAEQFVDRNKEIAWLSKLSACNVGPKLLGIFGNGRIEEFLESETLTHEDIITKSTSIHIAKRMSDLHNLAKKYPAPSDTVPEFLNCIRSWLPLAKDQYLKMQHLVDSECFPIDFNALEDKISRLEEITLASKAPLVFCHNDAQYGNILRLTSGELVVVDFEYAGYSLAAYDIANHFCEWMANYHSEKPHVLTEAHYPTLTERSTFLRAYLEAQHGSVDELALKKLSQEVERLTLASHLHWGLWGIIQASSSAIEFNYMAYGTQRLSLFLAEFHLRI</sequence>
<dbReference type="EMBL" id="QTSX02000739">
    <property type="protein sequence ID" value="KAJ9085924.1"/>
    <property type="molecule type" value="Genomic_DNA"/>
</dbReference>
<proteinExistence type="predicted"/>
<comment type="caution">
    <text evidence="1">The sequence shown here is derived from an EMBL/GenBank/DDBJ whole genome shotgun (WGS) entry which is preliminary data.</text>
</comment>
<dbReference type="Proteomes" id="UP001165960">
    <property type="component" value="Unassembled WGS sequence"/>
</dbReference>